<gene>
    <name evidence="1" type="ORF">ACFQVD_00525</name>
</gene>
<accession>A0ABW2SRD8</accession>
<evidence type="ECO:0000313" key="2">
    <source>
        <dbReference type="Proteomes" id="UP001596514"/>
    </source>
</evidence>
<sequence length="59" mass="6764">MRRRAAGHRLGQVVLEEVAVDLPDDRDQLTTRSLPRFAELRAHVYELIQRAKRGDRPAG</sequence>
<proteinExistence type="predicted"/>
<reference evidence="2" key="1">
    <citation type="journal article" date="2019" name="Int. J. Syst. Evol. Microbiol.">
        <title>The Global Catalogue of Microorganisms (GCM) 10K type strain sequencing project: providing services to taxonomists for standard genome sequencing and annotation.</title>
        <authorList>
            <consortium name="The Broad Institute Genomics Platform"/>
            <consortium name="The Broad Institute Genome Sequencing Center for Infectious Disease"/>
            <person name="Wu L."/>
            <person name="Ma J."/>
        </authorList>
    </citation>
    <scope>NUCLEOTIDE SEQUENCE [LARGE SCALE GENOMIC DNA]</scope>
    <source>
        <strain evidence="2">JCM 10083</strain>
    </source>
</reference>
<dbReference type="EMBL" id="JBHTEE010000001">
    <property type="protein sequence ID" value="MFC7598582.1"/>
    <property type="molecule type" value="Genomic_DNA"/>
</dbReference>
<organism evidence="1 2">
    <name type="scientific">Streptosporangium amethystogenes subsp. fukuiense</name>
    <dbReference type="NCBI Taxonomy" id="698418"/>
    <lineage>
        <taxon>Bacteria</taxon>
        <taxon>Bacillati</taxon>
        <taxon>Actinomycetota</taxon>
        <taxon>Actinomycetes</taxon>
        <taxon>Streptosporangiales</taxon>
        <taxon>Streptosporangiaceae</taxon>
        <taxon>Streptosporangium</taxon>
    </lineage>
</organism>
<evidence type="ECO:0000313" key="1">
    <source>
        <dbReference type="EMBL" id="MFC7598582.1"/>
    </source>
</evidence>
<dbReference type="Proteomes" id="UP001596514">
    <property type="component" value="Unassembled WGS sequence"/>
</dbReference>
<keyword evidence="2" id="KW-1185">Reference proteome</keyword>
<protein>
    <submittedName>
        <fullName evidence="1">Uncharacterized protein</fullName>
    </submittedName>
</protein>
<name>A0ABW2SRD8_9ACTN</name>
<dbReference type="RefSeq" id="WP_343962038.1">
    <property type="nucleotide sequence ID" value="NZ_BAAAGK010000006.1"/>
</dbReference>
<comment type="caution">
    <text evidence="1">The sequence shown here is derived from an EMBL/GenBank/DDBJ whole genome shotgun (WGS) entry which is preliminary data.</text>
</comment>